<proteinExistence type="predicted"/>
<feature type="domain" description="Thioredoxin" evidence="7">
    <location>
        <begin position="129"/>
        <end position="283"/>
    </location>
</feature>
<keyword evidence="2" id="KW-0049">Antioxidant</keyword>
<evidence type="ECO:0000256" key="1">
    <source>
        <dbReference type="ARBA" id="ARBA00022559"/>
    </source>
</evidence>
<dbReference type="GO" id="GO:0008379">
    <property type="term" value="F:thioredoxin peroxidase activity"/>
    <property type="evidence" value="ECO:0007669"/>
    <property type="project" value="TreeGrafter"/>
</dbReference>
<dbReference type="SUPFAM" id="SSF52833">
    <property type="entry name" value="Thioredoxin-like"/>
    <property type="match status" value="1"/>
</dbReference>
<comment type="caution">
    <text evidence="8">The sequence shown here is derived from an EMBL/GenBank/DDBJ whole genome shotgun (WGS) entry which is preliminary data.</text>
</comment>
<dbReference type="PANTHER" id="PTHR42801:SF4">
    <property type="entry name" value="AHPC_TSA FAMILY PROTEIN"/>
    <property type="match status" value="1"/>
</dbReference>
<keyword evidence="5" id="KW-0676">Redox-active center</keyword>
<dbReference type="PATRIC" id="fig|991778.3.peg.579"/>
<gene>
    <name evidence="8" type="ORF">RBWH47_03460</name>
</gene>
<dbReference type="AlphaFoldDB" id="F2ALL2"/>
<reference evidence="8 9" key="1">
    <citation type="journal article" date="2013" name="Mar. Genomics">
        <title>Expression of sulfatases in Rhodopirellula baltica and the diversity of sulfatases in the genus Rhodopirellula.</title>
        <authorList>
            <person name="Wegner C.E."/>
            <person name="Richter-Heitmann T."/>
            <person name="Klindworth A."/>
            <person name="Klockow C."/>
            <person name="Richter M."/>
            <person name="Achstetter T."/>
            <person name="Glockner F.O."/>
            <person name="Harder J."/>
        </authorList>
    </citation>
    <scope>NUCLEOTIDE SEQUENCE [LARGE SCALE GENOMIC DNA]</scope>
    <source>
        <strain evidence="8 9">WH47</strain>
    </source>
</reference>
<evidence type="ECO:0000313" key="8">
    <source>
        <dbReference type="EMBL" id="EGF29426.1"/>
    </source>
</evidence>
<accession>F2ALL2</accession>
<sequence>MKLCPTMVIDPAVLACKPWGGCFLGRLDLLTDKVDRMPFATTFAFAVSSLYRVSSGTRSPVHVLMAGFVEGRTSFDRTFHFIPTQGHPMQNRRSMIGLFAMLSIATLTSTAQAQGRRQAAPGKEPPHPPKVGQEAPDFELMNQEGEVVSLNALTEKSPVVMLVLRGWPGKQCPMCSRQVGEFLSKKAALKDVQVVMIYPGPAELLEMHAKEFQGNKTFPSNYHFVLDPDYKFTNAWGLRWDAPRETAYPSTFVVDQNQKIVFGKTVISHGDRADVATVVAKLP</sequence>
<dbReference type="FunFam" id="3.40.30.10:FF:000660">
    <property type="entry name" value="Alkyl hydroperoxide reductase/ Thiol specific antioxidant/ Mal allergen"/>
    <property type="match status" value="1"/>
</dbReference>
<dbReference type="PROSITE" id="PS51352">
    <property type="entry name" value="THIOREDOXIN_2"/>
    <property type="match status" value="1"/>
</dbReference>
<evidence type="ECO:0000256" key="2">
    <source>
        <dbReference type="ARBA" id="ARBA00022862"/>
    </source>
</evidence>
<evidence type="ECO:0000259" key="7">
    <source>
        <dbReference type="PROSITE" id="PS51352"/>
    </source>
</evidence>
<keyword evidence="3" id="KW-0560">Oxidoreductase</keyword>
<dbReference type="GO" id="GO:0005737">
    <property type="term" value="C:cytoplasm"/>
    <property type="evidence" value="ECO:0007669"/>
    <property type="project" value="TreeGrafter"/>
</dbReference>
<dbReference type="EMBL" id="AFAR01000030">
    <property type="protein sequence ID" value="EGF29426.1"/>
    <property type="molecule type" value="Genomic_DNA"/>
</dbReference>
<organism evidence="8 9">
    <name type="scientific">Rhodopirellula baltica WH47</name>
    <dbReference type="NCBI Taxonomy" id="991778"/>
    <lineage>
        <taxon>Bacteria</taxon>
        <taxon>Pseudomonadati</taxon>
        <taxon>Planctomycetota</taxon>
        <taxon>Planctomycetia</taxon>
        <taxon>Pirellulales</taxon>
        <taxon>Pirellulaceae</taxon>
        <taxon>Rhodopirellula</taxon>
    </lineage>
</organism>
<keyword evidence="4" id="KW-1015">Disulfide bond</keyword>
<evidence type="ECO:0000256" key="3">
    <source>
        <dbReference type="ARBA" id="ARBA00023002"/>
    </source>
</evidence>
<dbReference type="Gene3D" id="3.40.30.10">
    <property type="entry name" value="Glutaredoxin"/>
    <property type="match status" value="1"/>
</dbReference>
<protein>
    <submittedName>
        <fullName evidence="8">Bacterioferritin comigratory protein (Bcp)</fullName>
    </submittedName>
</protein>
<dbReference type="InterPro" id="IPR013766">
    <property type="entry name" value="Thioredoxin_domain"/>
</dbReference>
<evidence type="ECO:0000256" key="4">
    <source>
        <dbReference type="ARBA" id="ARBA00023157"/>
    </source>
</evidence>
<dbReference type="CDD" id="cd02970">
    <property type="entry name" value="PRX_like2"/>
    <property type="match status" value="1"/>
</dbReference>
<dbReference type="GO" id="GO:0034599">
    <property type="term" value="P:cellular response to oxidative stress"/>
    <property type="evidence" value="ECO:0007669"/>
    <property type="project" value="TreeGrafter"/>
</dbReference>
<dbReference type="InterPro" id="IPR050924">
    <property type="entry name" value="Peroxiredoxin_BCP/PrxQ"/>
</dbReference>
<keyword evidence="1" id="KW-0575">Peroxidase</keyword>
<dbReference type="GO" id="GO:0045454">
    <property type="term" value="P:cell redox homeostasis"/>
    <property type="evidence" value="ECO:0007669"/>
    <property type="project" value="TreeGrafter"/>
</dbReference>
<dbReference type="Pfam" id="PF08534">
    <property type="entry name" value="Redoxin"/>
    <property type="match status" value="1"/>
</dbReference>
<dbReference type="InterPro" id="IPR036249">
    <property type="entry name" value="Thioredoxin-like_sf"/>
</dbReference>
<name>F2ALL2_RHOBT</name>
<evidence type="ECO:0000256" key="6">
    <source>
        <dbReference type="SAM" id="MobiDB-lite"/>
    </source>
</evidence>
<dbReference type="InterPro" id="IPR013740">
    <property type="entry name" value="Redoxin"/>
</dbReference>
<feature type="region of interest" description="Disordered" evidence="6">
    <location>
        <begin position="112"/>
        <end position="132"/>
    </location>
</feature>
<evidence type="ECO:0000313" key="9">
    <source>
        <dbReference type="Proteomes" id="UP000006222"/>
    </source>
</evidence>
<dbReference type="PANTHER" id="PTHR42801">
    <property type="entry name" value="THIOREDOXIN-DEPENDENT PEROXIDE REDUCTASE"/>
    <property type="match status" value="1"/>
</dbReference>
<evidence type="ECO:0000256" key="5">
    <source>
        <dbReference type="ARBA" id="ARBA00023284"/>
    </source>
</evidence>
<dbReference type="Proteomes" id="UP000006222">
    <property type="component" value="Unassembled WGS sequence"/>
</dbReference>